<dbReference type="RefSeq" id="WP_089755921.1">
    <property type="nucleotide sequence ID" value="NZ_FNKL01000003.1"/>
</dbReference>
<feature type="domain" description="HTH deoR-type" evidence="3">
    <location>
        <begin position="8"/>
        <end position="63"/>
    </location>
</feature>
<dbReference type="InterPro" id="IPR051534">
    <property type="entry name" value="CBASS_pafABC_assoc_protein"/>
</dbReference>
<sequence>MNDHYLKKLDRVTAILTQLQSKPIVRAQDLAQKFEVSVRTIYRDVKTLENAGIPIVGEAGSGYSLMDGYKLPPVMFTKEEVLSFITAEKLMQKFLHQSLGNHYQTAMEKVRSVLKYSDRNLIQNIENQIDIFNYQPKTEDTIKNIIPTILESIAEKRQLIMEYKTVDSKISTRTIEVVGVFFEFNYWYIMAYCILRNDFRQFRVDRILQISKTQNPFLQEYGQINDYRKNSNGNKTKVRLLVDKKIINHLVNSKKYYGLTEEIETENGIEMTFETEWIDEGFPRWLITFADFAKVLEPESLTVKLKDLLIKISGKHQ</sequence>
<name>A0A1H1D8S1_9FLAO</name>
<dbReference type="GO" id="GO:0003677">
    <property type="term" value="F:DNA binding"/>
    <property type="evidence" value="ECO:0007669"/>
    <property type="project" value="UniProtKB-KW"/>
</dbReference>
<dbReference type="GO" id="GO:0003700">
    <property type="term" value="F:DNA-binding transcription factor activity"/>
    <property type="evidence" value="ECO:0007669"/>
    <property type="project" value="InterPro"/>
</dbReference>
<dbReference type="Pfam" id="PF08279">
    <property type="entry name" value="HTH_11"/>
    <property type="match status" value="1"/>
</dbReference>
<evidence type="ECO:0000256" key="2">
    <source>
        <dbReference type="ARBA" id="ARBA00023163"/>
    </source>
</evidence>
<dbReference type="STRING" id="311333.SAMN05421664_2342"/>
<dbReference type="EMBL" id="FNKL01000003">
    <property type="protein sequence ID" value="SDQ72589.1"/>
    <property type="molecule type" value="Genomic_DNA"/>
</dbReference>
<evidence type="ECO:0000313" key="4">
    <source>
        <dbReference type="EMBL" id="SDQ72589.1"/>
    </source>
</evidence>
<dbReference type="PANTHER" id="PTHR34580:SF1">
    <property type="entry name" value="PROTEIN PAFC"/>
    <property type="match status" value="1"/>
</dbReference>
<dbReference type="Proteomes" id="UP000199627">
    <property type="component" value="Unassembled WGS sequence"/>
</dbReference>
<dbReference type="InterPro" id="IPR026881">
    <property type="entry name" value="WYL_dom"/>
</dbReference>
<dbReference type="InterPro" id="IPR001034">
    <property type="entry name" value="DeoR_HTH"/>
</dbReference>
<proteinExistence type="predicted"/>
<dbReference type="AlphaFoldDB" id="A0A1H1D8S1"/>
<evidence type="ECO:0000259" key="3">
    <source>
        <dbReference type="PROSITE" id="PS51000"/>
    </source>
</evidence>
<dbReference type="InterPro" id="IPR028349">
    <property type="entry name" value="PafC-like"/>
</dbReference>
<dbReference type="InterPro" id="IPR036388">
    <property type="entry name" value="WH-like_DNA-bd_sf"/>
</dbReference>
<dbReference type="PROSITE" id="PS51000">
    <property type="entry name" value="HTH_DEOR_2"/>
    <property type="match status" value="1"/>
</dbReference>
<keyword evidence="5" id="KW-1185">Reference proteome</keyword>
<accession>A0A1H1D8S1</accession>
<dbReference type="Gene3D" id="1.10.10.10">
    <property type="entry name" value="Winged helix-like DNA-binding domain superfamily/Winged helix DNA-binding domain"/>
    <property type="match status" value="1"/>
</dbReference>
<dbReference type="PANTHER" id="PTHR34580">
    <property type="match status" value="1"/>
</dbReference>
<dbReference type="PIRSF" id="PIRSF016838">
    <property type="entry name" value="PafC"/>
    <property type="match status" value="1"/>
</dbReference>
<dbReference type="OrthoDB" id="9815009at2"/>
<keyword evidence="2" id="KW-0804">Transcription</keyword>
<dbReference type="InterPro" id="IPR013196">
    <property type="entry name" value="HTH_11"/>
</dbReference>
<evidence type="ECO:0000256" key="1">
    <source>
        <dbReference type="ARBA" id="ARBA00023015"/>
    </source>
</evidence>
<keyword evidence="1" id="KW-0805">Transcription regulation</keyword>
<organism evidence="4 5">
    <name type="scientific">Chryseobacterium soldanellicola</name>
    <dbReference type="NCBI Taxonomy" id="311333"/>
    <lineage>
        <taxon>Bacteria</taxon>
        <taxon>Pseudomonadati</taxon>
        <taxon>Bacteroidota</taxon>
        <taxon>Flavobacteriia</taxon>
        <taxon>Flavobacteriales</taxon>
        <taxon>Weeksellaceae</taxon>
        <taxon>Chryseobacterium group</taxon>
        <taxon>Chryseobacterium</taxon>
    </lineage>
</organism>
<reference evidence="5" key="1">
    <citation type="submission" date="2016-10" db="EMBL/GenBank/DDBJ databases">
        <authorList>
            <person name="Varghese N."/>
            <person name="Submissions S."/>
        </authorList>
    </citation>
    <scope>NUCLEOTIDE SEQUENCE [LARGE SCALE GENOMIC DNA]</scope>
    <source>
        <strain evidence="5">DSM 17072</strain>
    </source>
</reference>
<gene>
    <name evidence="4" type="ORF">SAMN05421664_2342</name>
</gene>
<dbReference type="InterPro" id="IPR036390">
    <property type="entry name" value="WH_DNA-bd_sf"/>
</dbReference>
<dbReference type="SUPFAM" id="SSF46785">
    <property type="entry name" value="Winged helix' DNA-binding domain"/>
    <property type="match status" value="1"/>
</dbReference>
<dbReference type="Pfam" id="PF13280">
    <property type="entry name" value="WYL"/>
    <property type="match status" value="1"/>
</dbReference>
<keyword evidence="4" id="KW-0238">DNA-binding</keyword>
<dbReference type="PROSITE" id="PS52050">
    <property type="entry name" value="WYL"/>
    <property type="match status" value="1"/>
</dbReference>
<protein>
    <submittedName>
        <fullName evidence="4">Predicted DNA-binding transcriptional regulator YafY, contains an HTH and WYL domains</fullName>
    </submittedName>
</protein>
<evidence type="ECO:0000313" key="5">
    <source>
        <dbReference type="Proteomes" id="UP000199627"/>
    </source>
</evidence>